<keyword evidence="8" id="KW-1185">Reference proteome</keyword>
<dbReference type="KEGG" id="ans:ArsFIN_27280"/>
<evidence type="ECO:0000313" key="6">
    <source>
        <dbReference type="EMBL" id="WGM09064.1"/>
    </source>
</evidence>
<geneLocation type="plasmid" evidence="6 8">
    <name>paNv_CAN13</name>
</geneLocation>
<dbReference type="EMBL" id="CP038613">
    <property type="protein sequence ID" value="QBY44151.1"/>
    <property type="molecule type" value="Genomic_DNA"/>
</dbReference>
<dbReference type="AlphaFoldDB" id="A0A4P7KWV3"/>
<dbReference type="EMBL" id="CP038613">
    <property type="protein sequence ID" value="QBY44436.1"/>
    <property type="molecule type" value="Genomic_DNA"/>
</dbReference>
<feature type="region of interest" description="Disordered" evidence="1">
    <location>
        <begin position="1"/>
        <end position="25"/>
    </location>
</feature>
<reference evidence="3 7" key="1">
    <citation type="submission" date="2019-03" db="EMBL/GenBank/DDBJ databases">
        <title>Long-read sequencing reveals hyperdense prophage content in a complex bacterial symbiont genome.</title>
        <authorList>
            <person name="Frost C.L."/>
            <person name="Siozios S."/>
            <person name="Nadal-Jimenez P."/>
            <person name="Brockhurst M.A."/>
            <person name="King K.C."/>
            <person name="Darby A.C."/>
            <person name="Hurst G.D.D."/>
        </authorList>
    </citation>
    <scope>NUCLEOTIDE SEQUENCE [LARGE SCALE GENOMIC DNA]</scope>
    <source>
        <strain evidence="3 7">FIN</strain>
    </source>
</reference>
<dbReference type="GeneID" id="96879120"/>
<feature type="compositionally biased region" description="Basic and acidic residues" evidence="1">
    <location>
        <begin position="10"/>
        <end position="20"/>
    </location>
</feature>
<proteinExistence type="predicted"/>
<dbReference type="EMBL" id="CP123523">
    <property type="protein sequence ID" value="WGM04426.1"/>
    <property type="molecule type" value="Genomic_DNA"/>
</dbReference>
<accession>A0A4P7KWV3</accession>
<dbReference type="EMBL" id="CP123523">
    <property type="protein sequence ID" value="WGM06632.1"/>
    <property type="molecule type" value="Genomic_DNA"/>
</dbReference>
<evidence type="ECO:0000313" key="5">
    <source>
        <dbReference type="EMBL" id="WGM06632.1"/>
    </source>
</evidence>
<evidence type="ECO:0000256" key="1">
    <source>
        <dbReference type="SAM" id="MobiDB-lite"/>
    </source>
</evidence>
<evidence type="ECO:0000313" key="2">
    <source>
        <dbReference type="EMBL" id="QBY44151.1"/>
    </source>
</evidence>
<keyword evidence="6" id="KW-0614">Plasmid</keyword>
<dbReference type="Proteomes" id="UP001177592">
    <property type="component" value="Chromosome"/>
</dbReference>
<dbReference type="RefSeq" id="WP_167876694.1">
    <property type="nucleotide sequence ID" value="NZ_CP038613.1"/>
</dbReference>
<dbReference type="KEGG" id="ans:ArsFIN_30220"/>
<reference evidence="4" key="2">
    <citation type="submission" date="2023-04" db="EMBL/GenBank/DDBJ databases">
        <title>Genome dynamics across the evolutionary transition to endosymbiosis.</title>
        <authorList>
            <person name="Siozios S."/>
            <person name="Nadal-Jimenez P."/>
            <person name="Azagi T."/>
            <person name="Sprong H."/>
            <person name="Frost C.L."/>
            <person name="Parratt S.R."/>
            <person name="Taylor G."/>
            <person name="Brettell L."/>
            <person name="Lew K.C."/>
            <person name="Croft L."/>
            <person name="King K.C."/>
            <person name="Brockhurst M.A."/>
            <person name="Hypsa V."/>
            <person name="Novakova E."/>
            <person name="Darby A.C."/>
            <person name="Hurst G.D.D."/>
        </authorList>
    </citation>
    <scope>NUCLEOTIDE SEQUENCE</scope>
    <source>
        <strain evidence="4">ANv_CAN</strain>
        <plasmid evidence="6">paNv_CAN13</plasmid>
    </source>
</reference>
<dbReference type="Proteomes" id="UP001177592">
    <property type="component" value="Plasmid paNv_CAN13"/>
</dbReference>
<sequence>MAKKRRFINKNHEEKAHPDSPDGLLVAASKNKDFARRLVSEFRKLQGDKNGCNSHQS</sequence>
<evidence type="ECO:0000313" key="8">
    <source>
        <dbReference type="Proteomes" id="UP001177592"/>
    </source>
</evidence>
<evidence type="ECO:0000313" key="3">
    <source>
        <dbReference type="EMBL" id="QBY44436.1"/>
    </source>
</evidence>
<gene>
    <name evidence="2" type="ORF">ArsFIN_27280</name>
    <name evidence="3" type="ORF">ArsFIN_30220</name>
    <name evidence="5" type="ORF">QE258_04735</name>
    <name evidence="4" type="ORF">QE258_12395</name>
    <name evidence="6" type="ORF">QE258_27515</name>
</gene>
<organism evidence="3 7">
    <name type="scientific">Arsenophonus nasoniae</name>
    <name type="common">son-killer infecting Nasonia vitripennis</name>
    <dbReference type="NCBI Taxonomy" id="638"/>
    <lineage>
        <taxon>Bacteria</taxon>
        <taxon>Pseudomonadati</taxon>
        <taxon>Pseudomonadota</taxon>
        <taxon>Gammaproteobacteria</taxon>
        <taxon>Enterobacterales</taxon>
        <taxon>Morganellaceae</taxon>
        <taxon>Arsenophonus</taxon>
    </lineage>
</organism>
<evidence type="ECO:0000313" key="7">
    <source>
        <dbReference type="Proteomes" id="UP000295134"/>
    </source>
</evidence>
<dbReference type="Proteomes" id="UP000295134">
    <property type="component" value="Chromosome"/>
</dbReference>
<protein>
    <submittedName>
        <fullName evidence="3">Uncharacterized protein</fullName>
    </submittedName>
</protein>
<evidence type="ECO:0000313" key="4">
    <source>
        <dbReference type="EMBL" id="WGM04426.1"/>
    </source>
</evidence>
<name>A0A4P7KWV3_9GAMM</name>
<dbReference type="EMBL" id="CP123536">
    <property type="protein sequence ID" value="WGM09064.1"/>
    <property type="molecule type" value="Genomic_DNA"/>
</dbReference>